<feature type="region of interest" description="Disordered" evidence="1">
    <location>
        <begin position="1"/>
        <end position="42"/>
    </location>
</feature>
<name>A0A1N7RPN7_9BURK</name>
<accession>A0A1N7RPN7</accession>
<sequence>MSGRHRENSSDTSRSSTAPACGRVSARPCCPSCRRTADADAPPARCRAAECRSRAARLADPARPRSCRPGRRSDTSSCVRSWRRLLIDFQTLDDLAVGEMGVDDLVDVGFVDVRVPDAFRIHDERRAELAAIEATGLVDAHLAGAGEAKCLHAFFRVLLHLLRIAVCAARAIGAGLALIDAEKHVVLVEGIHDVRWETVRMGPWPCGRGGAPVVRRL</sequence>
<evidence type="ECO:0000256" key="1">
    <source>
        <dbReference type="SAM" id="MobiDB-lite"/>
    </source>
</evidence>
<dbReference type="EMBL" id="CYGX02000010">
    <property type="protein sequence ID" value="SIT37078.1"/>
    <property type="molecule type" value="Genomic_DNA"/>
</dbReference>
<organism evidence="2 3">
    <name type="scientific">Paraburkholderia ribeironis</name>
    <dbReference type="NCBI Taxonomy" id="1247936"/>
    <lineage>
        <taxon>Bacteria</taxon>
        <taxon>Pseudomonadati</taxon>
        <taxon>Pseudomonadota</taxon>
        <taxon>Betaproteobacteria</taxon>
        <taxon>Burkholderiales</taxon>
        <taxon>Burkholderiaceae</taxon>
        <taxon>Paraburkholderia</taxon>
    </lineage>
</organism>
<evidence type="ECO:0000313" key="2">
    <source>
        <dbReference type="EMBL" id="SIT37078.1"/>
    </source>
</evidence>
<reference evidence="2 3" key="1">
    <citation type="submission" date="2016-12" db="EMBL/GenBank/DDBJ databases">
        <authorList>
            <person name="Song W.-J."/>
            <person name="Kurnit D.M."/>
        </authorList>
    </citation>
    <scope>NUCLEOTIDE SEQUENCE [LARGE SCALE GENOMIC DNA]</scope>
    <source>
        <strain evidence="2 3">STM7296</strain>
    </source>
</reference>
<protein>
    <submittedName>
        <fullName evidence="2">Uncharacterized protein</fullName>
    </submittedName>
</protein>
<dbReference type="AlphaFoldDB" id="A0A1N7RPN7"/>
<dbReference type="Proteomes" id="UP000187012">
    <property type="component" value="Unassembled WGS sequence"/>
</dbReference>
<proteinExistence type="predicted"/>
<evidence type="ECO:0000313" key="3">
    <source>
        <dbReference type="Proteomes" id="UP000187012"/>
    </source>
</evidence>
<gene>
    <name evidence="2" type="ORF">BN2475_100111</name>
</gene>
<keyword evidence="3" id="KW-1185">Reference proteome</keyword>